<dbReference type="SUPFAM" id="SSF117892">
    <property type="entry name" value="Band 7/SPFH domain"/>
    <property type="match status" value="1"/>
</dbReference>
<dbReference type="PANTHER" id="PTHR37826">
    <property type="entry name" value="FLOTILLIN BAND_7_5 DOMAIN PROTEIN"/>
    <property type="match status" value="1"/>
</dbReference>
<name>A0A1M6L0E6_9FIRM</name>
<dbReference type="InterPro" id="IPR036013">
    <property type="entry name" value="Band_7/SPFH_dom_sf"/>
</dbReference>
<feature type="domain" description="SPFH" evidence="1">
    <location>
        <begin position="26"/>
        <end position="229"/>
    </location>
</feature>
<dbReference type="STRING" id="1121919.SAMN02745975_02550"/>
<reference evidence="3" key="1">
    <citation type="submission" date="2016-11" db="EMBL/GenBank/DDBJ databases">
        <authorList>
            <person name="Varghese N."/>
            <person name="Submissions S."/>
        </authorList>
    </citation>
    <scope>NUCLEOTIDE SEQUENCE [LARGE SCALE GENOMIC DNA]</scope>
    <source>
        <strain evidence="3">DSM 17957</strain>
    </source>
</reference>
<evidence type="ECO:0000313" key="2">
    <source>
        <dbReference type="EMBL" id="SHJ64688.1"/>
    </source>
</evidence>
<gene>
    <name evidence="2" type="ORF">SAMN02745975_02550</name>
</gene>
<dbReference type="EMBL" id="FQZV01000033">
    <property type="protein sequence ID" value="SHJ64688.1"/>
    <property type="molecule type" value="Genomic_DNA"/>
</dbReference>
<keyword evidence="3" id="KW-1185">Reference proteome</keyword>
<dbReference type="AlphaFoldDB" id="A0A1M6L0E6"/>
<keyword evidence="2" id="KW-0378">Hydrolase</keyword>
<dbReference type="CDD" id="cd03408">
    <property type="entry name" value="SPFH_like_u1"/>
    <property type="match status" value="1"/>
</dbReference>
<proteinExistence type="predicted"/>
<keyword evidence="2" id="KW-0645">Protease</keyword>
<dbReference type="RefSeq" id="WP_110941652.1">
    <property type="nucleotide sequence ID" value="NZ_FQZV01000033.1"/>
</dbReference>
<organism evidence="2 3">
    <name type="scientific">Geosporobacter subterraneus DSM 17957</name>
    <dbReference type="NCBI Taxonomy" id="1121919"/>
    <lineage>
        <taxon>Bacteria</taxon>
        <taxon>Bacillati</taxon>
        <taxon>Bacillota</taxon>
        <taxon>Clostridia</taxon>
        <taxon>Peptostreptococcales</taxon>
        <taxon>Thermotaleaceae</taxon>
        <taxon>Geosporobacter</taxon>
    </lineage>
</organism>
<dbReference type="PANTHER" id="PTHR37826:SF2">
    <property type="entry name" value="ZINC-RIBBON DOMAIN-CONTAINING PROTEIN"/>
    <property type="match status" value="1"/>
</dbReference>
<dbReference type="Pfam" id="PF13421">
    <property type="entry name" value="Band_7_1"/>
    <property type="match status" value="1"/>
</dbReference>
<dbReference type="InterPro" id="IPR033880">
    <property type="entry name" value="SPFH_YdjI"/>
</dbReference>
<protein>
    <submittedName>
        <fullName evidence="2">Membrane protease subunit, stomatin/prohibitin family, contains C-terminal Zn-ribbon domain</fullName>
    </submittedName>
</protein>
<accession>A0A1M6L0E6</accession>
<sequence>MIFRKQFADVVEWEEFRDDMIFWKWSNREIKKGSRLIIRPGQDAIFLNSGRIEGIFKEEGDYDIESQIIPFLSTLKGFKFGFNSGMRTEVLFINTKEFTIKWGTKNAIHMPHPQLPGGVPIRANGTFHVKVDDYVTLIDKIAGIKEAYFVEDVKLRIVSVLDQLLMKWISKEGKDMFNLQANAFDIAKGIREDLDMSILKDGLTVTGFNIISFNYPEEIQKMITKTASHSMIGDMGKYQQVEMVDGIASGRVKGGGAASDMTGMMMGMNIAGEMMKQMNQNQNQNTTLQQRPNFCPNCGTKTGEGNFCSNCGKKLV</sequence>
<evidence type="ECO:0000313" key="3">
    <source>
        <dbReference type="Proteomes" id="UP000184536"/>
    </source>
</evidence>
<dbReference type="GO" id="GO:0006508">
    <property type="term" value="P:proteolysis"/>
    <property type="evidence" value="ECO:0007669"/>
    <property type="project" value="UniProtKB-KW"/>
</dbReference>
<dbReference type="OrthoDB" id="9788304at2"/>
<evidence type="ECO:0000259" key="1">
    <source>
        <dbReference type="Pfam" id="PF13421"/>
    </source>
</evidence>
<dbReference type="Proteomes" id="UP000184536">
    <property type="component" value="Unassembled WGS sequence"/>
</dbReference>
<dbReference type="GO" id="GO:0008233">
    <property type="term" value="F:peptidase activity"/>
    <property type="evidence" value="ECO:0007669"/>
    <property type="project" value="UniProtKB-KW"/>
</dbReference>